<accession>A0A8J4RVP6</accession>
<gene>
    <name evidence="2" type="ORF">CMV_001603</name>
</gene>
<protein>
    <submittedName>
        <fullName evidence="2">Uncharacterized protein</fullName>
    </submittedName>
</protein>
<evidence type="ECO:0000313" key="3">
    <source>
        <dbReference type="Proteomes" id="UP000737018"/>
    </source>
</evidence>
<sequence length="80" mass="9001">MVTKWSPHLAARLAGPTQPSILLLTFSRFRTRLLRLLFLYNKHALRFSIYLSLSLSGFRSGALSLAVLGLVFAVKNGRRI</sequence>
<keyword evidence="1" id="KW-0472">Membrane</keyword>
<comment type="caution">
    <text evidence="2">The sequence shown here is derived from an EMBL/GenBank/DDBJ whole genome shotgun (WGS) entry which is preliminary data.</text>
</comment>
<dbReference type="AlphaFoldDB" id="A0A8J4RVP6"/>
<keyword evidence="1" id="KW-1133">Transmembrane helix</keyword>
<dbReference type="EMBL" id="JRKL02000105">
    <property type="protein sequence ID" value="KAF3975109.1"/>
    <property type="molecule type" value="Genomic_DNA"/>
</dbReference>
<dbReference type="Proteomes" id="UP000737018">
    <property type="component" value="Unassembled WGS sequence"/>
</dbReference>
<evidence type="ECO:0000313" key="2">
    <source>
        <dbReference type="EMBL" id="KAF3975109.1"/>
    </source>
</evidence>
<organism evidence="2 3">
    <name type="scientific">Castanea mollissima</name>
    <name type="common">Chinese chestnut</name>
    <dbReference type="NCBI Taxonomy" id="60419"/>
    <lineage>
        <taxon>Eukaryota</taxon>
        <taxon>Viridiplantae</taxon>
        <taxon>Streptophyta</taxon>
        <taxon>Embryophyta</taxon>
        <taxon>Tracheophyta</taxon>
        <taxon>Spermatophyta</taxon>
        <taxon>Magnoliopsida</taxon>
        <taxon>eudicotyledons</taxon>
        <taxon>Gunneridae</taxon>
        <taxon>Pentapetalae</taxon>
        <taxon>rosids</taxon>
        <taxon>fabids</taxon>
        <taxon>Fagales</taxon>
        <taxon>Fagaceae</taxon>
        <taxon>Castanea</taxon>
    </lineage>
</organism>
<keyword evidence="1" id="KW-0812">Transmembrane</keyword>
<reference evidence="2" key="1">
    <citation type="submission" date="2020-03" db="EMBL/GenBank/DDBJ databases">
        <title>Castanea mollissima Vanexum genome sequencing.</title>
        <authorList>
            <person name="Staton M."/>
        </authorList>
    </citation>
    <scope>NUCLEOTIDE SEQUENCE</scope>
    <source>
        <tissue evidence="2">Leaf</tissue>
    </source>
</reference>
<name>A0A8J4RVP6_9ROSI</name>
<evidence type="ECO:0000256" key="1">
    <source>
        <dbReference type="SAM" id="Phobius"/>
    </source>
</evidence>
<proteinExistence type="predicted"/>
<feature type="transmembrane region" description="Helical" evidence="1">
    <location>
        <begin position="47"/>
        <end position="74"/>
    </location>
</feature>
<keyword evidence="3" id="KW-1185">Reference proteome</keyword>